<reference evidence="1" key="1">
    <citation type="journal article" date="2020" name="Stud. Mycol.">
        <title>101 Dothideomycetes genomes: a test case for predicting lifestyles and emergence of pathogens.</title>
        <authorList>
            <person name="Haridas S."/>
            <person name="Albert R."/>
            <person name="Binder M."/>
            <person name="Bloem J."/>
            <person name="Labutti K."/>
            <person name="Salamov A."/>
            <person name="Andreopoulos B."/>
            <person name="Baker S."/>
            <person name="Barry K."/>
            <person name="Bills G."/>
            <person name="Bluhm B."/>
            <person name="Cannon C."/>
            <person name="Castanera R."/>
            <person name="Culley D."/>
            <person name="Daum C."/>
            <person name="Ezra D."/>
            <person name="Gonzalez J."/>
            <person name="Henrissat B."/>
            <person name="Kuo A."/>
            <person name="Liang C."/>
            <person name="Lipzen A."/>
            <person name="Lutzoni F."/>
            <person name="Magnuson J."/>
            <person name="Mondo S."/>
            <person name="Nolan M."/>
            <person name="Ohm R."/>
            <person name="Pangilinan J."/>
            <person name="Park H.-J."/>
            <person name="Ramirez L."/>
            <person name="Alfaro M."/>
            <person name="Sun H."/>
            <person name="Tritt A."/>
            <person name="Yoshinaga Y."/>
            <person name="Zwiers L.-H."/>
            <person name="Turgeon B."/>
            <person name="Goodwin S."/>
            <person name="Spatafora J."/>
            <person name="Crous P."/>
            <person name="Grigoriev I."/>
        </authorList>
    </citation>
    <scope>NUCLEOTIDE SEQUENCE</scope>
    <source>
        <strain evidence="1">CBS 525.71</strain>
    </source>
</reference>
<sequence>MGLDWLEVGVPTLDRPFGVALWPIFEKAFEPIAGYKPQDFRFVQGETPLSTFKSCATFLVTYYIVIFGGRELMRGREPFKLNFLFKVHNFYLTAISGILLALFAEQLIPTVARHGLFYAICDHNGGWTDKLVILYYLNYLTKFVELIDTCFLFLKKKPLTFLHTYHHGATAMLCYTQLIGHTPVSWPVITLNLAVHVVMYWYYFQSARGIRIWWKKYITVGQITQFVLDLGFIYFASWTYFTSTYAPQLPNMGKCAGEEFAAISGMIIITSYLFLFIGFYLATYKKPVPKGRRRATSALVEMKDEKVPTVGEARRRLSTSRPASILSNGAATGASPSGTPNGRTTRSRKA</sequence>
<evidence type="ECO:0000313" key="2">
    <source>
        <dbReference type="Proteomes" id="UP000799754"/>
    </source>
</evidence>
<proteinExistence type="predicted"/>
<dbReference type="Proteomes" id="UP000799754">
    <property type="component" value="Unassembled WGS sequence"/>
</dbReference>
<protein>
    <submittedName>
        <fullName evidence="1">Elongation of fatty acids protein-like protein</fullName>
    </submittedName>
</protein>
<gene>
    <name evidence="1" type="ORF">BU25DRAFT_491989</name>
</gene>
<accession>A0ACB6S0I5</accession>
<comment type="caution">
    <text evidence="1">The sequence shown here is derived from an EMBL/GenBank/DDBJ whole genome shotgun (WGS) entry which is preliminary data.</text>
</comment>
<dbReference type="EMBL" id="MU006720">
    <property type="protein sequence ID" value="KAF2626647.1"/>
    <property type="molecule type" value="Genomic_DNA"/>
</dbReference>
<organism evidence="1 2">
    <name type="scientific">Macroventuria anomochaeta</name>
    <dbReference type="NCBI Taxonomy" id="301207"/>
    <lineage>
        <taxon>Eukaryota</taxon>
        <taxon>Fungi</taxon>
        <taxon>Dikarya</taxon>
        <taxon>Ascomycota</taxon>
        <taxon>Pezizomycotina</taxon>
        <taxon>Dothideomycetes</taxon>
        <taxon>Pleosporomycetidae</taxon>
        <taxon>Pleosporales</taxon>
        <taxon>Pleosporineae</taxon>
        <taxon>Didymellaceae</taxon>
        <taxon>Macroventuria</taxon>
    </lineage>
</organism>
<keyword evidence="2" id="KW-1185">Reference proteome</keyword>
<name>A0ACB6S0I5_9PLEO</name>
<evidence type="ECO:0000313" key="1">
    <source>
        <dbReference type="EMBL" id="KAF2626647.1"/>
    </source>
</evidence>